<dbReference type="EMBL" id="KN836326">
    <property type="protein sequence ID" value="KIK32234.1"/>
    <property type="molecule type" value="Genomic_DNA"/>
</dbReference>
<gene>
    <name evidence="1" type="ORF">CY34DRAFT_166890</name>
</gene>
<dbReference type="AlphaFoldDB" id="A0A0D0A236"/>
<proteinExistence type="predicted"/>
<protein>
    <recommendedName>
        <fullName evidence="3">F-box domain-containing protein</fullName>
    </recommendedName>
</protein>
<dbReference type="OrthoDB" id="2692326at2759"/>
<keyword evidence="2" id="KW-1185">Reference proteome</keyword>
<accession>A0A0D0A236</accession>
<evidence type="ECO:0008006" key="3">
    <source>
        <dbReference type="Google" id="ProtNLM"/>
    </source>
</evidence>
<evidence type="ECO:0000313" key="1">
    <source>
        <dbReference type="EMBL" id="KIK32234.1"/>
    </source>
</evidence>
<organism evidence="1 2">
    <name type="scientific">Suillus luteus UH-Slu-Lm8-n1</name>
    <dbReference type="NCBI Taxonomy" id="930992"/>
    <lineage>
        <taxon>Eukaryota</taxon>
        <taxon>Fungi</taxon>
        <taxon>Dikarya</taxon>
        <taxon>Basidiomycota</taxon>
        <taxon>Agaricomycotina</taxon>
        <taxon>Agaricomycetes</taxon>
        <taxon>Agaricomycetidae</taxon>
        <taxon>Boletales</taxon>
        <taxon>Suillineae</taxon>
        <taxon>Suillaceae</taxon>
        <taxon>Suillus</taxon>
    </lineage>
</organism>
<evidence type="ECO:0000313" key="2">
    <source>
        <dbReference type="Proteomes" id="UP000054485"/>
    </source>
</evidence>
<dbReference type="InParanoid" id="A0A0D0A236"/>
<sequence>LRAVHIYADPIIQWLSSQPAPLLETFEFSKPVNSPGAVTVVTRPISNDIFQGQAPRLRSVQLTCLRIDWTADVFSGIRSLSIREPGPRSFPTLSQLLSTLERMPALEHLSLERILIDDEGTMPDRTVSLPQLKSMALGYPSIQDATSIFMKLVLPADVKISLSLVDVFGHQDIHVLFAAMAMHSGGSRSIIKSMRAIRHTYSSLCVQLSTSPTMNPADFWNPSDNDIRLSLEFRYDDDMLPATPEPSIVFDVCGMAMQDRDMIQSLYLVGFESPNREFWRAGSVCLPNVEVIHLEGIQNGGLIAALKTVDDGQNMEILYRSLRVLELKAACFREEELVETEATLKMRARCGVGIDTLRLAKCKNLRANWVQKFREVIETVDWENYEEPKGESGARTYTLEEIAEALTNRPPMWYDDAENDRREF</sequence>
<name>A0A0D0A236_9AGAM</name>
<reference evidence="1 2" key="1">
    <citation type="submission" date="2014-04" db="EMBL/GenBank/DDBJ databases">
        <authorList>
            <consortium name="DOE Joint Genome Institute"/>
            <person name="Kuo A."/>
            <person name="Ruytinx J."/>
            <person name="Rineau F."/>
            <person name="Colpaert J."/>
            <person name="Kohler A."/>
            <person name="Nagy L.G."/>
            <person name="Floudas D."/>
            <person name="Copeland A."/>
            <person name="Barry K.W."/>
            <person name="Cichocki N."/>
            <person name="Veneault-Fourrey C."/>
            <person name="LaButti K."/>
            <person name="Lindquist E.A."/>
            <person name="Lipzen A."/>
            <person name="Lundell T."/>
            <person name="Morin E."/>
            <person name="Murat C."/>
            <person name="Sun H."/>
            <person name="Tunlid A."/>
            <person name="Henrissat B."/>
            <person name="Grigoriev I.V."/>
            <person name="Hibbett D.S."/>
            <person name="Martin F."/>
            <person name="Nordberg H.P."/>
            <person name="Cantor M.N."/>
            <person name="Hua S.X."/>
        </authorList>
    </citation>
    <scope>NUCLEOTIDE SEQUENCE [LARGE SCALE GENOMIC DNA]</scope>
    <source>
        <strain evidence="1 2">UH-Slu-Lm8-n1</strain>
    </source>
</reference>
<dbReference type="HOGENOM" id="CLU_024199_0_0_1"/>
<feature type="non-terminal residue" evidence="1">
    <location>
        <position position="1"/>
    </location>
</feature>
<dbReference type="STRING" id="930992.A0A0D0A236"/>
<dbReference type="Proteomes" id="UP000054485">
    <property type="component" value="Unassembled WGS sequence"/>
</dbReference>
<reference evidence="2" key="2">
    <citation type="submission" date="2015-01" db="EMBL/GenBank/DDBJ databases">
        <title>Evolutionary Origins and Diversification of the Mycorrhizal Mutualists.</title>
        <authorList>
            <consortium name="DOE Joint Genome Institute"/>
            <consortium name="Mycorrhizal Genomics Consortium"/>
            <person name="Kohler A."/>
            <person name="Kuo A."/>
            <person name="Nagy L.G."/>
            <person name="Floudas D."/>
            <person name="Copeland A."/>
            <person name="Barry K.W."/>
            <person name="Cichocki N."/>
            <person name="Veneault-Fourrey C."/>
            <person name="LaButti K."/>
            <person name="Lindquist E.A."/>
            <person name="Lipzen A."/>
            <person name="Lundell T."/>
            <person name="Morin E."/>
            <person name="Murat C."/>
            <person name="Riley R."/>
            <person name="Ohm R."/>
            <person name="Sun H."/>
            <person name="Tunlid A."/>
            <person name="Henrissat B."/>
            <person name="Grigoriev I.V."/>
            <person name="Hibbett D.S."/>
            <person name="Martin F."/>
        </authorList>
    </citation>
    <scope>NUCLEOTIDE SEQUENCE [LARGE SCALE GENOMIC DNA]</scope>
    <source>
        <strain evidence="2">UH-Slu-Lm8-n1</strain>
    </source>
</reference>